<evidence type="ECO:0000256" key="2">
    <source>
        <dbReference type="SAM" id="Phobius"/>
    </source>
</evidence>
<keyword evidence="2" id="KW-1133">Transmembrane helix</keyword>
<dbReference type="PATRIC" id="fig|869279.4.peg.1573"/>
<feature type="transmembrane region" description="Helical" evidence="2">
    <location>
        <begin position="23"/>
        <end position="48"/>
    </location>
</feature>
<dbReference type="EMBL" id="LGKO01000005">
    <property type="protein sequence ID" value="KPL82443.1"/>
    <property type="molecule type" value="Genomic_DNA"/>
</dbReference>
<keyword evidence="2" id="KW-0472">Membrane</keyword>
<evidence type="ECO:0000313" key="4">
    <source>
        <dbReference type="Proteomes" id="UP000050544"/>
    </source>
</evidence>
<feature type="region of interest" description="Disordered" evidence="1">
    <location>
        <begin position="286"/>
        <end position="323"/>
    </location>
</feature>
<reference evidence="3 4" key="1">
    <citation type="submission" date="2015-07" db="EMBL/GenBank/DDBJ databases">
        <title>Whole genome sequence of Thermanaerothrix daxensis DSM 23592.</title>
        <authorList>
            <person name="Hemp J."/>
            <person name="Ward L.M."/>
            <person name="Pace L.A."/>
            <person name="Fischer W.W."/>
        </authorList>
    </citation>
    <scope>NUCLEOTIDE SEQUENCE [LARGE SCALE GENOMIC DNA]</scope>
    <source>
        <strain evidence="3 4">GNS-1</strain>
    </source>
</reference>
<evidence type="ECO:0000313" key="3">
    <source>
        <dbReference type="EMBL" id="KPL82443.1"/>
    </source>
</evidence>
<dbReference type="AlphaFoldDB" id="A0A0P6YBB0"/>
<dbReference type="Proteomes" id="UP000050544">
    <property type="component" value="Unassembled WGS sequence"/>
</dbReference>
<proteinExistence type="predicted"/>
<protein>
    <submittedName>
        <fullName evidence="3">Uncharacterized protein</fullName>
    </submittedName>
</protein>
<comment type="caution">
    <text evidence="3">The sequence shown here is derived from an EMBL/GenBank/DDBJ whole genome shotgun (WGS) entry which is preliminary data.</text>
</comment>
<dbReference type="RefSeq" id="WP_054521934.1">
    <property type="nucleotide sequence ID" value="NZ_LGKO01000005.1"/>
</dbReference>
<organism evidence="3 4">
    <name type="scientific">Thermanaerothrix daxensis</name>
    <dbReference type="NCBI Taxonomy" id="869279"/>
    <lineage>
        <taxon>Bacteria</taxon>
        <taxon>Bacillati</taxon>
        <taxon>Chloroflexota</taxon>
        <taxon>Anaerolineae</taxon>
        <taxon>Anaerolineales</taxon>
        <taxon>Anaerolineaceae</taxon>
        <taxon>Thermanaerothrix</taxon>
    </lineage>
</organism>
<name>A0A0P6YBB0_9CHLR</name>
<keyword evidence="4" id="KW-1185">Reference proteome</keyword>
<keyword evidence="2" id="KW-0812">Transmembrane</keyword>
<evidence type="ECO:0000256" key="1">
    <source>
        <dbReference type="SAM" id="MobiDB-lite"/>
    </source>
</evidence>
<dbReference type="STRING" id="869279.SE15_09820"/>
<sequence length="323" mass="34846">MSATTSPSPNGAGRAIRAFLKAVLRLLLVILLGLILGAGLYAGGVLLYQRAILPAEENTARLNALETEQAGRFALIRDQLATHEARLQTQHAVAYQMVMTATLQLATQSARLDALEKQADYTGELIGELEEDVGWLHTQVAALNTPLATWEGRLSTLEAQVAQSRSLVYEVQAMRAAFHVLRARQYLTAGNYGLARSEIVQAREWLVRLWEQVPAEQQTTVQTWLERLQLAEANLPDLPVLAAEDLDIAWQLLLVGLPPLYATPTPLHTFAVTPEAMQPLGTVTAVPTTMTPTPSTTPTPTSGAGATPSPTPSPSLTPSPRAP</sequence>
<feature type="compositionally biased region" description="Low complexity" evidence="1">
    <location>
        <begin position="286"/>
        <end position="308"/>
    </location>
</feature>
<dbReference type="Gene3D" id="1.20.5.340">
    <property type="match status" value="1"/>
</dbReference>
<accession>A0A0P6YBB0</accession>
<gene>
    <name evidence="3" type="ORF">SE15_09820</name>
</gene>
<feature type="compositionally biased region" description="Pro residues" evidence="1">
    <location>
        <begin position="309"/>
        <end position="323"/>
    </location>
</feature>